<dbReference type="EMBL" id="HG001976">
    <property type="protein sequence ID" value="CDF38924.1"/>
    <property type="molecule type" value="Genomic_DNA"/>
</dbReference>
<dbReference type="Proteomes" id="UP000012073">
    <property type="component" value="Unassembled WGS sequence"/>
</dbReference>
<accession>R7QLG3</accession>
<protein>
    <submittedName>
        <fullName evidence="1">Uncharacterized protein</fullName>
    </submittedName>
</protein>
<reference evidence="2" key="1">
    <citation type="journal article" date="2013" name="Proc. Natl. Acad. Sci. U.S.A.">
        <title>Genome structure and metabolic features in the red seaweed Chondrus crispus shed light on evolution of the Archaeplastida.</title>
        <authorList>
            <person name="Collen J."/>
            <person name="Porcel B."/>
            <person name="Carre W."/>
            <person name="Ball S.G."/>
            <person name="Chaparro C."/>
            <person name="Tonon T."/>
            <person name="Barbeyron T."/>
            <person name="Michel G."/>
            <person name="Noel B."/>
            <person name="Valentin K."/>
            <person name="Elias M."/>
            <person name="Artiguenave F."/>
            <person name="Arun A."/>
            <person name="Aury J.M."/>
            <person name="Barbosa-Neto J.F."/>
            <person name="Bothwell J.H."/>
            <person name="Bouget F.Y."/>
            <person name="Brillet L."/>
            <person name="Cabello-Hurtado F."/>
            <person name="Capella-Gutierrez S."/>
            <person name="Charrier B."/>
            <person name="Cladiere L."/>
            <person name="Cock J.M."/>
            <person name="Coelho S.M."/>
            <person name="Colleoni C."/>
            <person name="Czjzek M."/>
            <person name="Da Silva C."/>
            <person name="Delage L."/>
            <person name="Denoeud F."/>
            <person name="Deschamps P."/>
            <person name="Dittami S.M."/>
            <person name="Gabaldon T."/>
            <person name="Gachon C.M."/>
            <person name="Groisillier A."/>
            <person name="Herve C."/>
            <person name="Jabbari K."/>
            <person name="Katinka M."/>
            <person name="Kloareg B."/>
            <person name="Kowalczyk N."/>
            <person name="Labadie K."/>
            <person name="Leblanc C."/>
            <person name="Lopez P.J."/>
            <person name="McLachlan D.H."/>
            <person name="Meslet-Cladiere L."/>
            <person name="Moustafa A."/>
            <person name="Nehr Z."/>
            <person name="Nyvall Collen P."/>
            <person name="Panaud O."/>
            <person name="Partensky F."/>
            <person name="Poulain J."/>
            <person name="Rensing S.A."/>
            <person name="Rousvoal S."/>
            <person name="Samson G."/>
            <person name="Symeonidi A."/>
            <person name="Weissenbach J."/>
            <person name="Zambounis A."/>
            <person name="Wincker P."/>
            <person name="Boyen C."/>
        </authorList>
    </citation>
    <scope>NUCLEOTIDE SEQUENCE [LARGE SCALE GENOMIC DNA]</scope>
    <source>
        <strain evidence="2">cv. Stackhouse</strain>
    </source>
</reference>
<dbReference type="GeneID" id="17326546"/>
<evidence type="ECO:0000313" key="2">
    <source>
        <dbReference type="Proteomes" id="UP000012073"/>
    </source>
</evidence>
<gene>
    <name evidence="1" type="ORF">CHC_T00001254001</name>
</gene>
<sequence length="115" mass="13019">MFLNEGMMFVKLRQILISLEPGGAGQFIAESLSHKLASVHISIPFRDSFLCSDGCPKAQSYRLCLKPKSILKRFIHTDCTNVRAEMLLRTSVQVAEWQVYVRSRAMRVQSLGCAR</sequence>
<dbReference type="KEGG" id="ccp:CHC_T00001254001"/>
<name>R7QLG3_CHOCR</name>
<evidence type="ECO:0000313" key="1">
    <source>
        <dbReference type="EMBL" id="CDF38924.1"/>
    </source>
</evidence>
<dbReference type="Gramene" id="CDF38924">
    <property type="protein sequence ID" value="CDF38924"/>
    <property type="gene ID" value="CHC_T00001254001"/>
</dbReference>
<proteinExistence type="predicted"/>
<organism evidence="1 2">
    <name type="scientific">Chondrus crispus</name>
    <name type="common">Carrageen Irish moss</name>
    <name type="synonym">Polymorpha crispa</name>
    <dbReference type="NCBI Taxonomy" id="2769"/>
    <lineage>
        <taxon>Eukaryota</taxon>
        <taxon>Rhodophyta</taxon>
        <taxon>Florideophyceae</taxon>
        <taxon>Rhodymeniophycidae</taxon>
        <taxon>Gigartinales</taxon>
        <taxon>Gigartinaceae</taxon>
        <taxon>Chondrus</taxon>
    </lineage>
</organism>
<dbReference type="AlphaFoldDB" id="R7QLG3"/>
<keyword evidence="2" id="KW-1185">Reference proteome</keyword>
<dbReference type="RefSeq" id="XP_005718829.1">
    <property type="nucleotide sequence ID" value="XM_005718772.1"/>
</dbReference>